<sequence length="266" mass="28995">MARRSPLVNVMASAANKAARNLRRDFGEVEHLQVSKKGPADFVSEADRRAEAILFDELKKARPRFGFLMEERGVVEGDDASTRWIVDPLDGTTNFLHGLPHWAITIAVEERGEIVSGIVYDVLKDELFWADKGNGAFVNDQRLRVSGRSTMASALLATGIPFMGKPDHPVFLAQLAAFMPEVAGVRRFGSAALDLAYVAAGRYEGFWEQDLSTWDMAAGLLLVREAGGFATDIKGGSRILETGSIVAANPALHQPMLKILKSAGKR</sequence>
<gene>
    <name evidence="8" type="ORF">GCM10007972_11480</name>
</gene>
<dbReference type="InterPro" id="IPR033942">
    <property type="entry name" value="IMPase"/>
</dbReference>
<dbReference type="PANTHER" id="PTHR20854:SF4">
    <property type="entry name" value="INOSITOL-1-MONOPHOSPHATASE-RELATED"/>
    <property type="match status" value="1"/>
</dbReference>
<evidence type="ECO:0000313" key="8">
    <source>
        <dbReference type="EMBL" id="GGO09716.1"/>
    </source>
</evidence>
<dbReference type="EC" id="3.1.3.25" evidence="7"/>
<dbReference type="PROSITE" id="PS00630">
    <property type="entry name" value="IMP_2"/>
    <property type="match status" value="1"/>
</dbReference>
<dbReference type="Gene3D" id="3.40.190.80">
    <property type="match status" value="1"/>
</dbReference>
<keyword evidence="6 7" id="KW-0460">Magnesium</keyword>
<comment type="catalytic activity">
    <reaction evidence="1 7">
        <text>a myo-inositol phosphate + H2O = myo-inositol + phosphate</text>
        <dbReference type="Rhea" id="RHEA:24056"/>
        <dbReference type="ChEBI" id="CHEBI:15377"/>
        <dbReference type="ChEBI" id="CHEBI:17268"/>
        <dbReference type="ChEBI" id="CHEBI:43474"/>
        <dbReference type="ChEBI" id="CHEBI:84139"/>
        <dbReference type="EC" id="3.1.3.25"/>
    </reaction>
</comment>
<dbReference type="PROSITE" id="PS00629">
    <property type="entry name" value="IMP_1"/>
    <property type="match status" value="1"/>
</dbReference>
<evidence type="ECO:0000256" key="7">
    <source>
        <dbReference type="RuleBase" id="RU364068"/>
    </source>
</evidence>
<evidence type="ECO:0000256" key="1">
    <source>
        <dbReference type="ARBA" id="ARBA00001033"/>
    </source>
</evidence>
<dbReference type="Proteomes" id="UP000602381">
    <property type="component" value="Unassembled WGS sequence"/>
</dbReference>
<comment type="caution">
    <text evidence="8">The sequence shown here is derived from an EMBL/GenBank/DDBJ whole genome shotgun (WGS) entry which is preliminary data.</text>
</comment>
<dbReference type="CDD" id="cd01639">
    <property type="entry name" value="IMPase"/>
    <property type="match status" value="1"/>
</dbReference>
<keyword evidence="5 7" id="KW-0378">Hydrolase</keyword>
<dbReference type="PANTHER" id="PTHR20854">
    <property type="entry name" value="INOSITOL MONOPHOSPHATASE"/>
    <property type="match status" value="1"/>
</dbReference>
<evidence type="ECO:0000256" key="2">
    <source>
        <dbReference type="ARBA" id="ARBA00001946"/>
    </source>
</evidence>
<dbReference type="SUPFAM" id="SSF56655">
    <property type="entry name" value="Carbohydrate phosphatase"/>
    <property type="match status" value="1"/>
</dbReference>
<keyword evidence="9" id="KW-1185">Reference proteome</keyword>
<dbReference type="InterPro" id="IPR022337">
    <property type="entry name" value="Inositol_monophosphatase_SuhB"/>
</dbReference>
<dbReference type="InterPro" id="IPR000760">
    <property type="entry name" value="Inositol_monophosphatase-like"/>
</dbReference>
<dbReference type="RefSeq" id="WP_150004974.1">
    <property type="nucleotide sequence ID" value="NZ_BMOV01000003.1"/>
</dbReference>
<organism evidence="8 9">
    <name type="scientific">Iodidimonas muriae</name>
    <dbReference type="NCBI Taxonomy" id="261467"/>
    <lineage>
        <taxon>Bacteria</taxon>
        <taxon>Pseudomonadati</taxon>
        <taxon>Pseudomonadota</taxon>
        <taxon>Alphaproteobacteria</taxon>
        <taxon>Iodidimonadales</taxon>
        <taxon>Iodidimonadaceae</taxon>
        <taxon>Iodidimonas</taxon>
    </lineage>
</organism>
<evidence type="ECO:0000256" key="3">
    <source>
        <dbReference type="ARBA" id="ARBA00009759"/>
    </source>
</evidence>
<dbReference type="InterPro" id="IPR020583">
    <property type="entry name" value="Inositol_monoP_metal-BS"/>
</dbReference>
<protein>
    <recommendedName>
        <fullName evidence="7">Inositol-1-monophosphatase</fullName>
        <ecNumber evidence="7">3.1.3.25</ecNumber>
    </recommendedName>
</protein>
<proteinExistence type="inferred from homology"/>
<accession>A0ABQ2LBT1</accession>
<dbReference type="PRINTS" id="PR00377">
    <property type="entry name" value="IMPHPHTASES"/>
</dbReference>
<dbReference type="InterPro" id="IPR020550">
    <property type="entry name" value="Inositol_monophosphatase_CS"/>
</dbReference>
<reference evidence="9" key="1">
    <citation type="journal article" date="2019" name="Int. J. Syst. Evol. Microbiol.">
        <title>The Global Catalogue of Microorganisms (GCM) 10K type strain sequencing project: providing services to taxonomists for standard genome sequencing and annotation.</title>
        <authorList>
            <consortium name="The Broad Institute Genomics Platform"/>
            <consortium name="The Broad Institute Genome Sequencing Center for Infectious Disease"/>
            <person name="Wu L."/>
            <person name="Ma J."/>
        </authorList>
    </citation>
    <scope>NUCLEOTIDE SEQUENCE [LARGE SCALE GENOMIC DNA]</scope>
    <source>
        <strain evidence="9">JCM 17843</strain>
    </source>
</reference>
<comment type="similarity">
    <text evidence="3 7">Belongs to the inositol monophosphatase superfamily.</text>
</comment>
<comment type="cofactor">
    <cofactor evidence="2 7">
        <name>Mg(2+)</name>
        <dbReference type="ChEBI" id="CHEBI:18420"/>
    </cofactor>
</comment>
<dbReference type="Gene3D" id="3.30.540.10">
    <property type="entry name" value="Fructose-1,6-Bisphosphatase, subunit A, domain 1"/>
    <property type="match status" value="1"/>
</dbReference>
<dbReference type="PRINTS" id="PR01959">
    <property type="entry name" value="SBIMPHPHTASE"/>
</dbReference>
<evidence type="ECO:0000256" key="5">
    <source>
        <dbReference type="ARBA" id="ARBA00022801"/>
    </source>
</evidence>
<name>A0ABQ2LBT1_9PROT</name>
<keyword evidence="4 7" id="KW-0479">Metal-binding</keyword>
<evidence type="ECO:0000256" key="6">
    <source>
        <dbReference type="ARBA" id="ARBA00022842"/>
    </source>
</evidence>
<evidence type="ECO:0000256" key="4">
    <source>
        <dbReference type="ARBA" id="ARBA00022723"/>
    </source>
</evidence>
<dbReference type="Pfam" id="PF00459">
    <property type="entry name" value="Inositol_P"/>
    <property type="match status" value="1"/>
</dbReference>
<evidence type="ECO:0000313" key="9">
    <source>
        <dbReference type="Proteomes" id="UP000602381"/>
    </source>
</evidence>
<dbReference type="EMBL" id="BMOV01000003">
    <property type="protein sequence ID" value="GGO09716.1"/>
    <property type="molecule type" value="Genomic_DNA"/>
</dbReference>